<dbReference type="CDD" id="cd07012">
    <property type="entry name" value="PBP2_Bug_TTT"/>
    <property type="match status" value="1"/>
</dbReference>
<keyword evidence="4" id="KW-1185">Reference proteome</keyword>
<evidence type="ECO:0000313" key="4">
    <source>
        <dbReference type="Proteomes" id="UP001210720"/>
    </source>
</evidence>
<feature type="signal peptide" evidence="2">
    <location>
        <begin position="1"/>
        <end position="29"/>
    </location>
</feature>
<dbReference type="SUPFAM" id="SSF53850">
    <property type="entry name" value="Periplasmic binding protein-like II"/>
    <property type="match status" value="1"/>
</dbReference>
<dbReference type="PANTHER" id="PTHR42928">
    <property type="entry name" value="TRICARBOXYLATE-BINDING PROTEIN"/>
    <property type="match status" value="1"/>
</dbReference>
<dbReference type="InterPro" id="IPR005064">
    <property type="entry name" value="BUG"/>
</dbReference>
<dbReference type="Gene3D" id="3.40.190.150">
    <property type="entry name" value="Bordetella uptake gene, domain 1"/>
    <property type="match status" value="1"/>
</dbReference>
<evidence type="ECO:0000313" key="3">
    <source>
        <dbReference type="EMBL" id="MDA7425723.1"/>
    </source>
</evidence>
<dbReference type="PANTHER" id="PTHR42928:SF1">
    <property type="entry name" value="BLR4371 PROTEIN"/>
    <property type="match status" value="1"/>
</dbReference>
<accession>A0ABT4XUS2</accession>
<organism evidence="3 4">
    <name type="scientific">Thalassococcus lentus</name>
    <dbReference type="NCBI Taxonomy" id="1210524"/>
    <lineage>
        <taxon>Bacteria</taxon>
        <taxon>Pseudomonadati</taxon>
        <taxon>Pseudomonadota</taxon>
        <taxon>Alphaproteobacteria</taxon>
        <taxon>Rhodobacterales</taxon>
        <taxon>Roseobacteraceae</taxon>
        <taxon>Thalassococcus</taxon>
    </lineage>
</organism>
<sequence length="327" mass="35503">MAYTFTRRVAMGLAASAALVATTATTALAEGWKPQKPVEMVIMAGQGGGADRLARLFQSIIQKESLSNMPILPVNKGGGSGAEALRYLKDKEGDAHTIMATLNSYYTTPLRTDIGVNIEEFTPIARMAEDTFILWVNADAGISNLDEYVAAVKASGKDWKMGGTGTGQEDSLVTAMLEKEFGLEMTYVPFKGGGDVAKNLIGNHINSTVNNPSEQMGFYKAGKSIPLVAFTPERLAAFPDVPTARELGHDIVYAMQRSFVAPKDMPAEAVAYYTAMFQKLSETEEWQTYTSEKALMPAYLTGDDLQAYFMTERDKHQAILSAMEGNS</sequence>
<keyword evidence="2" id="KW-0732">Signal</keyword>
<gene>
    <name evidence="3" type="ORF">PFY00_13405</name>
</gene>
<dbReference type="InterPro" id="IPR042100">
    <property type="entry name" value="Bug_dom1"/>
</dbReference>
<name>A0ABT4XUS2_9RHOB</name>
<dbReference type="EMBL" id="JAQIOY010000004">
    <property type="protein sequence ID" value="MDA7425723.1"/>
    <property type="molecule type" value="Genomic_DNA"/>
</dbReference>
<dbReference type="Proteomes" id="UP001210720">
    <property type="component" value="Unassembled WGS sequence"/>
</dbReference>
<dbReference type="RefSeq" id="WP_271433081.1">
    <property type="nucleotide sequence ID" value="NZ_JAQIOY010000004.1"/>
</dbReference>
<dbReference type="Pfam" id="PF03401">
    <property type="entry name" value="TctC"/>
    <property type="match status" value="1"/>
</dbReference>
<dbReference type="Gene3D" id="3.40.190.10">
    <property type="entry name" value="Periplasmic binding protein-like II"/>
    <property type="match status" value="1"/>
</dbReference>
<protein>
    <submittedName>
        <fullName evidence="3">Tripartite tricarboxylate transporter substrate binding protein</fullName>
    </submittedName>
</protein>
<evidence type="ECO:0000256" key="2">
    <source>
        <dbReference type="SAM" id="SignalP"/>
    </source>
</evidence>
<comment type="similarity">
    <text evidence="1">Belongs to the UPF0065 (bug) family.</text>
</comment>
<evidence type="ECO:0000256" key="1">
    <source>
        <dbReference type="ARBA" id="ARBA00006987"/>
    </source>
</evidence>
<comment type="caution">
    <text evidence="3">The sequence shown here is derived from an EMBL/GenBank/DDBJ whole genome shotgun (WGS) entry which is preliminary data.</text>
</comment>
<proteinExistence type="inferred from homology"/>
<dbReference type="PIRSF" id="PIRSF017082">
    <property type="entry name" value="YflP"/>
    <property type="match status" value="1"/>
</dbReference>
<feature type="chain" id="PRO_5045329701" evidence="2">
    <location>
        <begin position="30"/>
        <end position="327"/>
    </location>
</feature>
<reference evidence="3 4" key="1">
    <citation type="submission" date="2023-01" db="EMBL/GenBank/DDBJ databases">
        <title>Thalassococcus onchidii sp. nov., isolated from a marine invertebrate from the South China Sea.</title>
        <authorList>
            <person name="Xu S."/>
            <person name="Liu Z."/>
            <person name="Xu Y."/>
        </authorList>
    </citation>
    <scope>NUCLEOTIDE SEQUENCE [LARGE SCALE GENOMIC DNA]</scope>
    <source>
        <strain evidence="3 4">KCTC 32084</strain>
    </source>
</reference>